<proteinExistence type="predicted"/>
<dbReference type="PANTHER" id="PTHR31881:SF11">
    <property type="entry name" value="PROTEIN, PUTATIVE-RELATED"/>
    <property type="match status" value="1"/>
</dbReference>
<dbReference type="OMA" id="NTQMVAI"/>
<accession>A0A0D2UTC3</accession>
<dbReference type="Pfam" id="PF04654">
    <property type="entry name" value="DUF599"/>
    <property type="match status" value="1"/>
</dbReference>
<keyword evidence="1" id="KW-0472">Membrane</keyword>
<keyword evidence="1" id="KW-0812">Transmembrane</keyword>
<keyword evidence="3" id="KW-1185">Reference proteome</keyword>
<dbReference type="PANTHER" id="PTHR31881">
    <property type="match status" value="1"/>
</dbReference>
<dbReference type="KEGG" id="gra:105776516"/>
<name>A0A0D2UTC3_GOSRA</name>
<organism evidence="2 3">
    <name type="scientific">Gossypium raimondii</name>
    <name type="common">Peruvian cotton</name>
    <name type="synonym">Gossypium klotzschianum subsp. raimondii</name>
    <dbReference type="NCBI Taxonomy" id="29730"/>
    <lineage>
        <taxon>Eukaryota</taxon>
        <taxon>Viridiplantae</taxon>
        <taxon>Streptophyta</taxon>
        <taxon>Embryophyta</taxon>
        <taxon>Tracheophyta</taxon>
        <taxon>Spermatophyta</taxon>
        <taxon>Magnoliopsida</taxon>
        <taxon>eudicotyledons</taxon>
        <taxon>Gunneridae</taxon>
        <taxon>Pentapetalae</taxon>
        <taxon>rosids</taxon>
        <taxon>malvids</taxon>
        <taxon>Malvales</taxon>
        <taxon>Malvaceae</taxon>
        <taxon>Malvoideae</taxon>
        <taxon>Gossypium</taxon>
    </lineage>
</organism>
<dbReference type="EMBL" id="CM001750">
    <property type="protein sequence ID" value="KJB71516.1"/>
    <property type="molecule type" value="Genomic_DNA"/>
</dbReference>
<keyword evidence="1" id="KW-1133">Transmembrane helix</keyword>
<feature type="transmembrane region" description="Helical" evidence="1">
    <location>
        <begin position="192"/>
        <end position="213"/>
    </location>
</feature>
<evidence type="ECO:0008006" key="4">
    <source>
        <dbReference type="Google" id="ProtNLM"/>
    </source>
</evidence>
<dbReference type="OrthoDB" id="761598at2759"/>
<gene>
    <name evidence="2" type="ORF">B456_011G126500</name>
</gene>
<feature type="transmembrane region" description="Helical" evidence="1">
    <location>
        <begin position="72"/>
        <end position="92"/>
    </location>
</feature>
<evidence type="ECO:0000313" key="3">
    <source>
        <dbReference type="Proteomes" id="UP000032304"/>
    </source>
</evidence>
<dbReference type="AlphaFoldDB" id="A0A0D2UTC3"/>
<dbReference type="eggNOG" id="ENOG502RK1A">
    <property type="taxonomic scope" value="Eukaryota"/>
</dbReference>
<feature type="transmembrane region" description="Helical" evidence="1">
    <location>
        <begin position="6"/>
        <end position="27"/>
    </location>
</feature>
<protein>
    <recommendedName>
        <fullName evidence="4">DUF599 domain-containing protein</fullName>
    </recommendedName>
</protein>
<dbReference type="Gramene" id="KJB71516">
    <property type="protein sequence ID" value="KJB71516"/>
    <property type="gene ID" value="B456_011G126500"/>
</dbReference>
<dbReference type="Proteomes" id="UP000032304">
    <property type="component" value="Chromosome 11"/>
</dbReference>
<sequence>MGFILCLDTLLIPFSLFLTLGYHVYLWKSFKQKPSSTQIGLEKLRRNTWFQEIKQGDDKKGMLAVQSLRNTLMATILTATIAVLVNLALAALTSNTYNASHLLKAEIFGSHSKWVYSLKYGSASVFLLVSFFCCSVAIGFLIDANFLINASSLDEDDDQFSSDHSYTQTIFERGFGLALVGNRMLCVSFPMLLWMLGPLPVALSSGALLWGLYGLDFASAR</sequence>
<reference evidence="2 3" key="1">
    <citation type="journal article" date="2012" name="Nature">
        <title>Repeated polyploidization of Gossypium genomes and the evolution of spinnable cotton fibres.</title>
        <authorList>
            <person name="Paterson A.H."/>
            <person name="Wendel J.F."/>
            <person name="Gundlach H."/>
            <person name="Guo H."/>
            <person name="Jenkins J."/>
            <person name="Jin D."/>
            <person name="Llewellyn D."/>
            <person name="Showmaker K.C."/>
            <person name="Shu S."/>
            <person name="Udall J."/>
            <person name="Yoo M.J."/>
            <person name="Byers R."/>
            <person name="Chen W."/>
            <person name="Doron-Faigenboim A."/>
            <person name="Duke M.V."/>
            <person name="Gong L."/>
            <person name="Grimwood J."/>
            <person name="Grover C."/>
            <person name="Grupp K."/>
            <person name="Hu G."/>
            <person name="Lee T.H."/>
            <person name="Li J."/>
            <person name="Lin L."/>
            <person name="Liu T."/>
            <person name="Marler B.S."/>
            <person name="Page J.T."/>
            <person name="Roberts A.W."/>
            <person name="Romanel E."/>
            <person name="Sanders W.S."/>
            <person name="Szadkowski E."/>
            <person name="Tan X."/>
            <person name="Tang H."/>
            <person name="Xu C."/>
            <person name="Wang J."/>
            <person name="Wang Z."/>
            <person name="Zhang D."/>
            <person name="Zhang L."/>
            <person name="Ashrafi H."/>
            <person name="Bedon F."/>
            <person name="Bowers J.E."/>
            <person name="Brubaker C.L."/>
            <person name="Chee P.W."/>
            <person name="Das S."/>
            <person name="Gingle A.R."/>
            <person name="Haigler C.H."/>
            <person name="Harker D."/>
            <person name="Hoffmann L.V."/>
            <person name="Hovav R."/>
            <person name="Jones D.C."/>
            <person name="Lemke C."/>
            <person name="Mansoor S."/>
            <person name="ur Rahman M."/>
            <person name="Rainville L.N."/>
            <person name="Rambani A."/>
            <person name="Reddy U.K."/>
            <person name="Rong J.K."/>
            <person name="Saranga Y."/>
            <person name="Scheffler B.E."/>
            <person name="Scheffler J.A."/>
            <person name="Stelly D.M."/>
            <person name="Triplett B.A."/>
            <person name="Van Deynze A."/>
            <person name="Vaslin M.F."/>
            <person name="Waghmare V.N."/>
            <person name="Walford S.A."/>
            <person name="Wright R.J."/>
            <person name="Zaki E.A."/>
            <person name="Zhang T."/>
            <person name="Dennis E.S."/>
            <person name="Mayer K.F."/>
            <person name="Peterson D.G."/>
            <person name="Rokhsar D.S."/>
            <person name="Wang X."/>
            <person name="Schmutz J."/>
        </authorList>
    </citation>
    <scope>NUCLEOTIDE SEQUENCE [LARGE SCALE GENOMIC DNA]</scope>
</reference>
<dbReference type="InterPro" id="IPR006747">
    <property type="entry name" value="DUF599"/>
</dbReference>
<evidence type="ECO:0000256" key="1">
    <source>
        <dbReference type="SAM" id="Phobius"/>
    </source>
</evidence>
<feature type="transmembrane region" description="Helical" evidence="1">
    <location>
        <begin position="120"/>
        <end position="142"/>
    </location>
</feature>
<evidence type="ECO:0000313" key="2">
    <source>
        <dbReference type="EMBL" id="KJB71516.1"/>
    </source>
</evidence>